<comment type="caution">
    <text evidence="1">The sequence shown here is derived from an EMBL/GenBank/DDBJ whole genome shotgun (WGS) entry which is preliminary data.</text>
</comment>
<evidence type="ECO:0000313" key="1">
    <source>
        <dbReference type="EMBL" id="KJU82636.1"/>
    </source>
</evidence>
<accession>A0A0F3GL69</accession>
<evidence type="ECO:0000313" key="2">
    <source>
        <dbReference type="Proteomes" id="UP000033423"/>
    </source>
</evidence>
<dbReference type="EMBL" id="LACI01002232">
    <property type="protein sequence ID" value="KJU82636.1"/>
    <property type="molecule type" value="Genomic_DNA"/>
</dbReference>
<proteinExistence type="predicted"/>
<keyword evidence="2" id="KW-1185">Reference proteome</keyword>
<dbReference type="Proteomes" id="UP000033423">
    <property type="component" value="Unassembled WGS sequence"/>
</dbReference>
<organism evidence="1 2">
    <name type="scientific">Candidatus Magnetobacterium bavaricum</name>
    <dbReference type="NCBI Taxonomy" id="29290"/>
    <lineage>
        <taxon>Bacteria</taxon>
        <taxon>Pseudomonadati</taxon>
        <taxon>Nitrospirota</taxon>
        <taxon>Thermodesulfovibrionia</taxon>
        <taxon>Thermodesulfovibrionales</taxon>
        <taxon>Candidatus Magnetobacteriaceae</taxon>
        <taxon>Candidatus Magnetobacterium</taxon>
    </lineage>
</organism>
<sequence>MAEFIITLKKLCSSGSELVLVFDKGNNKKEIFNELTGKISWIGSLVPSNYGELIEVDVKEYHGCLPYIHG</sequence>
<reference evidence="1 2" key="1">
    <citation type="submission" date="2015-02" db="EMBL/GenBank/DDBJ databases">
        <title>Single-cell genomics of uncultivated deep-branching MTB reveals a conserved set of magnetosome genes.</title>
        <authorList>
            <person name="Kolinko S."/>
            <person name="Richter M."/>
            <person name="Glockner F.O."/>
            <person name="Brachmann A."/>
            <person name="Schuler D."/>
        </authorList>
    </citation>
    <scope>NUCLEOTIDE SEQUENCE [LARGE SCALE GENOMIC DNA]</scope>
    <source>
        <strain evidence="1">TM-1</strain>
    </source>
</reference>
<dbReference type="AlphaFoldDB" id="A0A0F3GL69"/>
<gene>
    <name evidence="1" type="ORF">MBAV_005170</name>
</gene>
<name>A0A0F3GL69_9BACT</name>
<protein>
    <submittedName>
        <fullName evidence="1">Uncharacterized protein</fullName>
    </submittedName>
</protein>